<keyword evidence="8" id="KW-0671">Queuosine biosynthesis</keyword>
<dbReference type="InterPro" id="IPR058240">
    <property type="entry name" value="rSAM_sf"/>
</dbReference>
<evidence type="ECO:0000313" key="10">
    <source>
        <dbReference type="EMBL" id="MBU3843006.1"/>
    </source>
</evidence>
<dbReference type="SFLD" id="SFLDG01067">
    <property type="entry name" value="SPASM/twitch_domain_containing"/>
    <property type="match status" value="1"/>
</dbReference>
<comment type="caution">
    <text evidence="8">Lacks conserved residue(s) required for the propagation of feature annotation.</text>
</comment>
<comment type="catalytic activity">
    <reaction evidence="8">
        <text>6-carboxy-5,6,7,8-tetrahydropterin + H(+) = 7-carboxy-7-carbaguanine + NH4(+)</text>
        <dbReference type="Rhea" id="RHEA:27974"/>
        <dbReference type="ChEBI" id="CHEBI:15378"/>
        <dbReference type="ChEBI" id="CHEBI:28938"/>
        <dbReference type="ChEBI" id="CHEBI:61032"/>
        <dbReference type="ChEBI" id="CHEBI:61036"/>
        <dbReference type="EC" id="4.3.99.3"/>
    </reaction>
</comment>
<evidence type="ECO:0000256" key="7">
    <source>
        <dbReference type="ARBA" id="ARBA00023239"/>
    </source>
</evidence>
<reference evidence="10" key="2">
    <citation type="submission" date="2021-04" db="EMBL/GenBank/DDBJ databases">
        <authorList>
            <person name="Gilroy R."/>
        </authorList>
    </citation>
    <scope>NUCLEOTIDE SEQUENCE</scope>
    <source>
        <strain evidence="10">A6-441</strain>
    </source>
</reference>
<feature type="binding site" evidence="8">
    <location>
        <position position="76"/>
    </location>
    <ligand>
        <name>S-adenosyl-L-methionine</name>
        <dbReference type="ChEBI" id="CHEBI:59789"/>
    </ligand>
</feature>
<dbReference type="AlphaFoldDB" id="A0A9E2L0L3"/>
<accession>A0A9E2L0L3</accession>
<feature type="binding site" evidence="8">
    <location>
        <position position="41"/>
    </location>
    <ligand>
        <name>Mg(2+)</name>
        <dbReference type="ChEBI" id="CHEBI:18420"/>
    </ligand>
</feature>
<dbReference type="PIRSF" id="PIRSF000370">
    <property type="entry name" value="QueE"/>
    <property type="match status" value="1"/>
</dbReference>
<dbReference type="GO" id="GO:0051539">
    <property type="term" value="F:4 iron, 4 sulfur cluster binding"/>
    <property type="evidence" value="ECO:0007669"/>
    <property type="project" value="UniProtKB-UniRule"/>
</dbReference>
<evidence type="ECO:0000256" key="8">
    <source>
        <dbReference type="HAMAP-Rule" id="MF_00917"/>
    </source>
</evidence>
<keyword evidence="1 8" id="KW-0004">4Fe-4S</keyword>
<dbReference type="InterPro" id="IPR007197">
    <property type="entry name" value="rSAM"/>
</dbReference>
<evidence type="ECO:0000256" key="6">
    <source>
        <dbReference type="ARBA" id="ARBA00023014"/>
    </source>
</evidence>
<dbReference type="PANTHER" id="PTHR42836:SF1">
    <property type="entry name" value="7-CARBOXY-7-DEAZAGUANINE SYNTHASE"/>
    <property type="match status" value="1"/>
</dbReference>
<keyword evidence="4 8" id="KW-0460">Magnesium</keyword>
<keyword evidence="6 8" id="KW-0411">Iron-sulfur</keyword>
<keyword evidence="7 8" id="KW-0456">Lyase</keyword>
<feature type="domain" description="Radical SAM core" evidence="9">
    <location>
        <begin position="19"/>
        <end position="217"/>
    </location>
</feature>
<feature type="binding site" evidence="8">
    <location>
        <position position="28"/>
    </location>
    <ligand>
        <name>substrate</name>
    </ligand>
</feature>
<evidence type="ECO:0000256" key="4">
    <source>
        <dbReference type="ARBA" id="ARBA00022842"/>
    </source>
</evidence>
<dbReference type="EMBL" id="JAHLFN010000076">
    <property type="protein sequence ID" value="MBU3843006.1"/>
    <property type="molecule type" value="Genomic_DNA"/>
</dbReference>
<dbReference type="GO" id="GO:0008616">
    <property type="term" value="P:tRNA queuosine(34) biosynthetic process"/>
    <property type="evidence" value="ECO:0007669"/>
    <property type="project" value="UniProtKB-UniRule"/>
</dbReference>
<dbReference type="InterPro" id="IPR024924">
    <property type="entry name" value="7-CO-7-deazaguanine_synth-like"/>
</dbReference>
<dbReference type="EC" id="4.3.99.3" evidence="8"/>
<proteinExistence type="inferred from homology"/>
<feature type="binding site" evidence="8">
    <location>
        <position position="32"/>
    </location>
    <ligand>
        <name>[4Fe-4S] cluster</name>
        <dbReference type="ChEBI" id="CHEBI:49883"/>
        <note>4Fe-4S-S-AdoMet</note>
    </ligand>
</feature>
<comment type="caution">
    <text evidence="10">The sequence shown here is derived from an EMBL/GenBank/DDBJ whole genome shotgun (WGS) entry which is preliminary data.</text>
</comment>
<evidence type="ECO:0000259" key="9">
    <source>
        <dbReference type="PROSITE" id="PS51918"/>
    </source>
</evidence>
<reference evidence="10" key="1">
    <citation type="journal article" date="2021" name="PeerJ">
        <title>Extensive microbial diversity within the chicken gut microbiome revealed by metagenomics and culture.</title>
        <authorList>
            <person name="Gilroy R."/>
            <person name="Ravi A."/>
            <person name="Getino M."/>
            <person name="Pursley I."/>
            <person name="Horton D.L."/>
            <person name="Alikhan N.F."/>
            <person name="Baker D."/>
            <person name="Gharbi K."/>
            <person name="Hall N."/>
            <person name="Watson M."/>
            <person name="Adriaenssens E.M."/>
            <person name="Foster-Nyarko E."/>
            <person name="Jarju S."/>
            <person name="Secka A."/>
            <person name="Antonio M."/>
            <person name="Oren A."/>
            <person name="Chaudhuri R.R."/>
            <person name="La Ragione R."/>
            <person name="Hildebrand F."/>
            <person name="Pallen M.J."/>
        </authorList>
    </citation>
    <scope>NUCLEOTIDE SEQUENCE</scope>
    <source>
        <strain evidence="10">A6-441</strain>
    </source>
</reference>
<dbReference type="Gene3D" id="3.20.20.70">
    <property type="entry name" value="Aldolase class I"/>
    <property type="match status" value="1"/>
</dbReference>
<feature type="binding site" evidence="8">
    <location>
        <position position="39"/>
    </location>
    <ligand>
        <name>[4Fe-4S] cluster</name>
        <dbReference type="ChEBI" id="CHEBI:49883"/>
        <note>4Fe-4S-S-AdoMet</note>
    </ligand>
</feature>
<keyword evidence="5 8" id="KW-0408">Iron</keyword>
<keyword evidence="2 8" id="KW-0949">S-adenosyl-L-methionine</keyword>
<dbReference type="GO" id="GO:0000287">
    <property type="term" value="F:magnesium ion binding"/>
    <property type="evidence" value="ECO:0007669"/>
    <property type="project" value="UniProtKB-UniRule"/>
</dbReference>
<dbReference type="CDD" id="cd01335">
    <property type="entry name" value="Radical_SAM"/>
    <property type="match status" value="1"/>
</dbReference>
<feature type="binding site" evidence="8">
    <location>
        <position position="36"/>
    </location>
    <ligand>
        <name>[4Fe-4S] cluster</name>
        <dbReference type="ChEBI" id="CHEBI:49883"/>
        <note>4Fe-4S-S-AdoMet</note>
    </ligand>
</feature>
<dbReference type="NCBIfam" id="TIGR03963">
    <property type="entry name" value="rSAM_QueE_Clost"/>
    <property type="match status" value="1"/>
</dbReference>
<gene>
    <name evidence="8 10" type="primary">queE</name>
    <name evidence="10" type="ORF">IAA47_08525</name>
</gene>
<organism evidence="10 11">
    <name type="scientific">Candidatus Fusobacterium pullicola</name>
    <dbReference type="NCBI Taxonomy" id="2838601"/>
    <lineage>
        <taxon>Bacteria</taxon>
        <taxon>Fusobacteriati</taxon>
        <taxon>Fusobacteriota</taxon>
        <taxon>Fusobacteriia</taxon>
        <taxon>Fusobacteriales</taxon>
        <taxon>Fusobacteriaceae</taxon>
        <taxon>Fusobacterium</taxon>
    </lineage>
</organism>
<feature type="binding site" evidence="8">
    <location>
        <begin position="38"/>
        <end position="40"/>
    </location>
    <ligand>
        <name>S-adenosyl-L-methionine</name>
        <dbReference type="ChEBI" id="CHEBI:59789"/>
    </ligand>
</feature>
<comment type="cofactor">
    <cofactor evidence="8">
        <name>[4Fe-4S] cluster</name>
        <dbReference type="ChEBI" id="CHEBI:49883"/>
    </cofactor>
    <text evidence="8">Binds 1 [4Fe-4S] cluster. The cluster is coordinated with 3 cysteines and an exchangeable S-adenosyl-L-methionine.</text>
</comment>
<name>A0A9E2L0L3_9FUSO</name>
<comment type="similarity">
    <text evidence="8">Belongs to the radical SAM superfamily. 7-carboxy-7-deazaguanine synthase family.</text>
</comment>
<dbReference type="InterPro" id="IPR023868">
    <property type="entry name" value="7-CO-7-deazaGua_synth_put_Clo"/>
</dbReference>
<dbReference type="Pfam" id="PF04055">
    <property type="entry name" value="Radical_SAM"/>
    <property type="match status" value="1"/>
</dbReference>
<dbReference type="HAMAP" id="MF_00917">
    <property type="entry name" value="QueE"/>
    <property type="match status" value="1"/>
</dbReference>
<dbReference type="PROSITE" id="PS51918">
    <property type="entry name" value="RADICAL_SAM"/>
    <property type="match status" value="1"/>
</dbReference>
<keyword evidence="3 8" id="KW-0479">Metal-binding</keyword>
<comment type="pathway">
    <text evidence="8">Purine metabolism; 7-cyano-7-deazaguanine biosynthesis.</text>
</comment>
<evidence type="ECO:0000313" key="11">
    <source>
        <dbReference type="Proteomes" id="UP000724657"/>
    </source>
</evidence>
<comment type="cofactor">
    <cofactor evidence="8">
        <name>S-adenosyl-L-methionine</name>
        <dbReference type="ChEBI" id="CHEBI:59789"/>
    </cofactor>
    <text evidence="8">Binds 1 S-adenosyl-L-methionine per subunit.</text>
</comment>
<dbReference type="InterPro" id="IPR013785">
    <property type="entry name" value="Aldolase_TIM"/>
</dbReference>
<evidence type="ECO:0000256" key="3">
    <source>
        <dbReference type="ARBA" id="ARBA00022723"/>
    </source>
</evidence>
<sequence length="222" mass="25157">MANFKVVEIFESINGEGRKAGQLAIFVRLQKCNLHCSYCDTMWANGDDAPYTLMSEDEIYDRIIKSGIKNITLTGGEPLLHENVETLLKKIGENPELSLEIETNGSIPLEKFSKLENPPSFTMDYKLPSSKMEGTMCLDNFKYLEDKDTVKFVAGTIEDLRKAKEIIEKYNLIGKCAVYFSPVFGSIDPVEIVEFMKENKLNGVNLQLQLHKFIWDPESKGV</sequence>
<evidence type="ECO:0000256" key="5">
    <source>
        <dbReference type="ARBA" id="ARBA00023004"/>
    </source>
</evidence>
<dbReference type="SFLD" id="SFLDS00029">
    <property type="entry name" value="Radical_SAM"/>
    <property type="match status" value="1"/>
</dbReference>
<dbReference type="GO" id="GO:0016840">
    <property type="term" value="F:carbon-nitrogen lyase activity"/>
    <property type="evidence" value="ECO:0007669"/>
    <property type="project" value="UniProtKB-UniRule"/>
</dbReference>
<feature type="binding site" evidence="8">
    <location>
        <begin position="13"/>
        <end position="15"/>
    </location>
    <ligand>
        <name>substrate</name>
    </ligand>
</feature>
<comment type="cofactor">
    <cofactor evidence="8">
        <name>Mg(2+)</name>
        <dbReference type="ChEBI" id="CHEBI:18420"/>
    </cofactor>
</comment>
<evidence type="ECO:0000256" key="2">
    <source>
        <dbReference type="ARBA" id="ARBA00022691"/>
    </source>
</evidence>
<feature type="binding site" evidence="8">
    <location>
        <position position="74"/>
    </location>
    <ligand>
        <name>substrate</name>
    </ligand>
</feature>
<comment type="subunit">
    <text evidence="8">Homodimer.</text>
</comment>
<comment type="function">
    <text evidence="8">Catalyzes the complex heterocyclic radical-mediated conversion of 6-carboxy-5,6,7,8-tetrahydropterin (CPH4) to 7-carboxy-7-deazaguanine (CDG), a step common to the biosynthetic pathways of all 7-deazapurine-containing compounds.</text>
</comment>
<dbReference type="PANTHER" id="PTHR42836">
    <property type="entry name" value="7-CARBOXY-7-DEAZAGUANINE SYNTHASE"/>
    <property type="match status" value="1"/>
</dbReference>
<dbReference type="GO" id="GO:1904047">
    <property type="term" value="F:S-adenosyl-L-methionine binding"/>
    <property type="evidence" value="ECO:0007669"/>
    <property type="project" value="UniProtKB-UniRule"/>
</dbReference>
<evidence type="ECO:0000256" key="1">
    <source>
        <dbReference type="ARBA" id="ARBA00022485"/>
    </source>
</evidence>
<dbReference type="SUPFAM" id="SSF102114">
    <property type="entry name" value="Radical SAM enzymes"/>
    <property type="match status" value="1"/>
</dbReference>
<dbReference type="Proteomes" id="UP000724657">
    <property type="component" value="Unassembled WGS sequence"/>
</dbReference>
<protein>
    <recommendedName>
        <fullName evidence="8">7-carboxy-7-deazaguanine synthase</fullName>
        <shortName evidence="8">CDG synthase</shortName>
        <ecNumber evidence="8">4.3.99.3</ecNumber>
    </recommendedName>
    <alternativeName>
        <fullName evidence="8">Queuosine biosynthesis protein QueE</fullName>
    </alternativeName>
</protein>